<sequence>MTSVSPSNSPQNVSKHVPYDPPNLLPFLIGVSLVSFELYLDLFPQYQPPPVAALRAFVGPHVLRGITYFMVTVHSLETLYVIKVLRSRGETDWKNIAMWVVASLCLGLFGSYKLFKKTDDTTMKGDWKK</sequence>
<evidence type="ECO:0000313" key="2">
    <source>
        <dbReference type="EMBL" id="CAG8657755.1"/>
    </source>
</evidence>
<dbReference type="Pfam" id="PF14934">
    <property type="entry name" value="TMEM254"/>
    <property type="match status" value="1"/>
</dbReference>
<name>A0A9N9DYT0_9GLOM</name>
<keyword evidence="1" id="KW-0472">Membrane</keyword>
<organism evidence="2 3">
    <name type="scientific">Paraglomus brasilianum</name>
    <dbReference type="NCBI Taxonomy" id="144538"/>
    <lineage>
        <taxon>Eukaryota</taxon>
        <taxon>Fungi</taxon>
        <taxon>Fungi incertae sedis</taxon>
        <taxon>Mucoromycota</taxon>
        <taxon>Glomeromycotina</taxon>
        <taxon>Glomeromycetes</taxon>
        <taxon>Paraglomerales</taxon>
        <taxon>Paraglomeraceae</taxon>
        <taxon>Paraglomus</taxon>
    </lineage>
</organism>
<protein>
    <submittedName>
        <fullName evidence="2">6712_t:CDS:1</fullName>
    </submittedName>
</protein>
<evidence type="ECO:0000256" key="1">
    <source>
        <dbReference type="SAM" id="Phobius"/>
    </source>
</evidence>
<evidence type="ECO:0000313" key="3">
    <source>
        <dbReference type="Proteomes" id="UP000789739"/>
    </source>
</evidence>
<accession>A0A9N9DYT0</accession>
<feature type="transmembrane region" description="Helical" evidence="1">
    <location>
        <begin position="96"/>
        <end position="115"/>
    </location>
</feature>
<proteinExistence type="predicted"/>
<comment type="caution">
    <text evidence="2">The sequence shown here is derived from an EMBL/GenBank/DDBJ whole genome shotgun (WGS) entry which is preliminary data.</text>
</comment>
<dbReference type="AlphaFoldDB" id="A0A9N9DYT0"/>
<keyword evidence="1" id="KW-0812">Transmembrane</keyword>
<reference evidence="2" key="1">
    <citation type="submission" date="2021-06" db="EMBL/GenBank/DDBJ databases">
        <authorList>
            <person name="Kallberg Y."/>
            <person name="Tangrot J."/>
            <person name="Rosling A."/>
        </authorList>
    </citation>
    <scope>NUCLEOTIDE SEQUENCE</scope>
    <source>
        <strain evidence="2">BR232B</strain>
    </source>
</reference>
<keyword evidence="3" id="KW-1185">Reference proteome</keyword>
<dbReference type="EMBL" id="CAJVPI010003378">
    <property type="protein sequence ID" value="CAG8657755.1"/>
    <property type="molecule type" value="Genomic_DNA"/>
</dbReference>
<gene>
    <name evidence="2" type="ORF">PBRASI_LOCUS10613</name>
</gene>
<dbReference type="Proteomes" id="UP000789739">
    <property type="component" value="Unassembled WGS sequence"/>
</dbReference>
<dbReference type="InterPro" id="IPR028110">
    <property type="entry name" value="TMEM254"/>
</dbReference>
<keyword evidence="1" id="KW-1133">Transmembrane helix</keyword>